<dbReference type="OrthoDB" id="9813285at2"/>
<dbReference type="GO" id="GO:0015074">
    <property type="term" value="P:DNA integration"/>
    <property type="evidence" value="ECO:0007669"/>
    <property type="project" value="InterPro"/>
</dbReference>
<gene>
    <name evidence="2" type="ORF">ACPOL_6878</name>
</gene>
<dbReference type="SUPFAM" id="SSF53098">
    <property type="entry name" value="Ribonuclease H-like"/>
    <property type="match status" value="1"/>
</dbReference>
<dbReference type="Proteomes" id="UP000253606">
    <property type="component" value="Plasmid pACPOL2"/>
</dbReference>
<protein>
    <submittedName>
        <fullName evidence="2">Mobile element protein</fullName>
    </submittedName>
</protein>
<dbReference type="RefSeq" id="WP_114211276.1">
    <property type="nucleotide sequence ID" value="NZ_CP030842.1"/>
</dbReference>
<evidence type="ECO:0000313" key="2">
    <source>
        <dbReference type="EMBL" id="AXC16086.1"/>
    </source>
</evidence>
<keyword evidence="3" id="KW-1185">Reference proteome</keyword>
<keyword evidence="2" id="KW-0614">Plasmid</keyword>
<dbReference type="PANTHER" id="PTHR47515">
    <property type="entry name" value="LOW CALCIUM RESPONSE LOCUS PROTEIN T"/>
    <property type="match status" value="1"/>
</dbReference>
<dbReference type="InterPro" id="IPR001584">
    <property type="entry name" value="Integrase_cat-core"/>
</dbReference>
<geneLocation type="plasmid" evidence="3">
    <name>pacpol2</name>
</geneLocation>
<accession>A0A2Z5GBP4</accession>
<evidence type="ECO:0000313" key="3">
    <source>
        <dbReference type="Proteomes" id="UP000253606"/>
    </source>
</evidence>
<dbReference type="AlphaFoldDB" id="A0A2Z5GBP4"/>
<dbReference type="EMBL" id="CP030842">
    <property type="protein sequence ID" value="AXC16086.1"/>
    <property type="molecule type" value="Genomic_DNA"/>
</dbReference>
<proteinExistence type="predicted"/>
<dbReference type="PROSITE" id="PS50994">
    <property type="entry name" value="INTEGRASE"/>
    <property type="match status" value="1"/>
</dbReference>
<evidence type="ECO:0000259" key="1">
    <source>
        <dbReference type="PROSITE" id="PS50994"/>
    </source>
</evidence>
<dbReference type="KEGG" id="abas:ACPOL_6878"/>
<dbReference type="PANTHER" id="PTHR47515:SF1">
    <property type="entry name" value="BLR2054 PROTEIN"/>
    <property type="match status" value="1"/>
</dbReference>
<name>A0A2Z5GBP4_9BACT</name>
<dbReference type="InterPro" id="IPR012337">
    <property type="entry name" value="RNaseH-like_sf"/>
</dbReference>
<reference evidence="2 3" key="1">
    <citation type="journal article" date="2018" name="Front. Microbiol.">
        <title>Hydrolytic Capabilities as a Key to Environmental Success: Chitinolytic and Cellulolytic Acidobacteria From Acidic Sub-arctic Soils and Boreal Peatlands.</title>
        <authorList>
            <person name="Belova S.E."/>
            <person name="Ravin N.V."/>
            <person name="Pankratov T.A."/>
            <person name="Rakitin A.L."/>
            <person name="Ivanova A.A."/>
            <person name="Beletsky A.V."/>
            <person name="Mardanov A.V."/>
            <person name="Sinninghe Damste J.S."/>
            <person name="Dedysh S.N."/>
        </authorList>
    </citation>
    <scope>NUCLEOTIDE SEQUENCE [LARGE SCALE GENOMIC DNA]</scope>
    <source>
        <strain evidence="2 3">SBC82</strain>
        <plasmid evidence="3">pacpol2</plasmid>
    </source>
</reference>
<sequence length="88" mass="9447">MLTVVDQFTRECLTLFADTALSGEKVATALDKVVALRGAPQLITVDNVLTQEGKAGEKRRSLSIPYGMCLTTTVPPSGFHEQGLSVRP</sequence>
<organism evidence="2 3">
    <name type="scientific">Acidisarcina polymorpha</name>
    <dbReference type="NCBI Taxonomy" id="2211140"/>
    <lineage>
        <taxon>Bacteria</taxon>
        <taxon>Pseudomonadati</taxon>
        <taxon>Acidobacteriota</taxon>
        <taxon>Terriglobia</taxon>
        <taxon>Terriglobales</taxon>
        <taxon>Acidobacteriaceae</taxon>
        <taxon>Acidisarcina</taxon>
    </lineage>
</organism>
<feature type="domain" description="Integrase catalytic" evidence="1">
    <location>
        <begin position="1"/>
        <end position="88"/>
    </location>
</feature>